<keyword evidence="4" id="KW-1185">Reference proteome</keyword>
<feature type="signal peptide" evidence="2">
    <location>
        <begin position="1"/>
        <end position="19"/>
    </location>
</feature>
<gene>
    <name evidence="3" type="ORF">M5D96_007403</name>
</gene>
<name>A0A9P9YMZ4_9MUSC</name>
<dbReference type="EMBL" id="JAMKOV010000005">
    <property type="protein sequence ID" value="KAI8039978.1"/>
    <property type="molecule type" value="Genomic_DNA"/>
</dbReference>
<evidence type="ECO:0000256" key="2">
    <source>
        <dbReference type="SAM" id="SignalP"/>
    </source>
</evidence>
<dbReference type="AlphaFoldDB" id="A0A9P9YMZ4"/>
<reference evidence="3" key="1">
    <citation type="journal article" date="2023" name="Genome Biol. Evol.">
        <title>Long-read-based Genome Assembly of Drosophila gunungcola Reveals Fewer Chemosensory Genes in Flower-breeding Species.</title>
        <authorList>
            <person name="Negi A."/>
            <person name="Liao B.Y."/>
            <person name="Yeh S.D."/>
        </authorList>
    </citation>
    <scope>NUCLEOTIDE SEQUENCE</scope>
    <source>
        <strain evidence="3">Sukarami</strain>
    </source>
</reference>
<dbReference type="OrthoDB" id="7871869at2759"/>
<feature type="chain" id="PRO_5040451059" evidence="2">
    <location>
        <begin position="20"/>
        <end position="105"/>
    </location>
</feature>
<accession>A0A9P9YMZ4</accession>
<keyword evidence="2" id="KW-0732">Signal</keyword>
<organism evidence="3 4">
    <name type="scientific">Drosophila gunungcola</name>
    <name type="common">fruit fly</name>
    <dbReference type="NCBI Taxonomy" id="103775"/>
    <lineage>
        <taxon>Eukaryota</taxon>
        <taxon>Metazoa</taxon>
        <taxon>Ecdysozoa</taxon>
        <taxon>Arthropoda</taxon>
        <taxon>Hexapoda</taxon>
        <taxon>Insecta</taxon>
        <taxon>Pterygota</taxon>
        <taxon>Neoptera</taxon>
        <taxon>Endopterygota</taxon>
        <taxon>Diptera</taxon>
        <taxon>Brachycera</taxon>
        <taxon>Muscomorpha</taxon>
        <taxon>Ephydroidea</taxon>
        <taxon>Drosophilidae</taxon>
        <taxon>Drosophila</taxon>
        <taxon>Sophophora</taxon>
    </lineage>
</organism>
<dbReference type="Proteomes" id="UP001059596">
    <property type="component" value="Unassembled WGS sequence"/>
</dbReference>
<feature type="region of interest" description="Disordered" evidence="1">
    <location>
        <begin position="86"/>
        <end position="105"/>
    </location>
</feature>
<proteinExistence type="predicted"/>
<evidence type="ECO:0000313" key="3">
    <source>
        <dbReference type="EMBL" id="KAI8039978.1"/>
    </source>
</evidence>
<comment type="caution">
    <text evidence="3">The sequence shown here is derived from an EMBL/GenBank/DDBJ whole genome shotgun (WGS) entry which is preliminary data.</text>
</comment>
<sequence>MRLTLLAFIGILCLAYAYALDDATNEDDRVIGLLDVADQGANHANDGAREARQWGWGGRGGGWGGGWGGGHRGGWGGGHHGGWGGRGGWGGGGWGRHGGGGWYGR</sequence>
<evidence type="ECO:0000313" key="4">
    <source>
        <dbReference type="Proteomes" id="UP001059596"/>
    </source>
</evidence>
<protein>
    <submittedName>
        <fullName evidence="3">Uncharacterized protein</fullName>
    </submittedName>
</protein>
<evidence type="ECO:0000256" key="1">
    <source>
        <dbReference type="SAM" id="MobiDB-lite"/>
    </source>
</evidence>